<dbReference type="KEGG" id="cot:CORT_0A09410"/>
<organism evidence="7 8">
    <name type="scientific">Candida orthopsilosis (strain 90-125)</name>
    <name type="common">Yeast</name>
    <dbReference type="NCBI Taxonomy" id="1136231"/>
    <lineage>
        <taxon>Eukaryota</taxon>
        <taxon>Fungi</taxon>
        <taxon>Dikarya</taxon>
        <taxon>Ascomycota</taxon>
        <taxon>Saccharomycotina</taxon>
        <taxon>Pichiomycetes</taxon>
        <taxon>Debaryomycetaceae</taxon>
        <taxon>Candida/Lodderomyces clade</taxon>
        <taxon>Candida</taxon>
    </lineage>
</organism>
<proteinExistence type="predicted"/>
<dbReference type="InterPro" id="IPR051410">
    <property type="entry name" value="Ferric/Cupric_Reductase"/>
</dbReference>
<dbReference type="SUPFAM" id="SSF52343">
    <property type="entry name" value="Ferredoxin reductase-like, C-terminal NADP-linked domain"/>
    <property type="match status" value="1"/>
</dbReference>
<dbReference type="GO" id="GO:0015677">
    <property type="term" value="P:copper ion import"/>
    <property type="evidence" value="ECO:0007669"/>
    <property type="project" value="TreeGrafter"/>
</dbReference>
<evidence type="ECO:0000313" key="7">
    <source>
        <dbReference type="EMBL" id="CCG21325.1"/>
    </source>
</evidence>
<feature type="domain" description="FAD-binding 8" evidence="5">
    <location>
        <begin position="66"/>
        <end position="167"/>
    </location>
</feature>
<dbReference type="GeneID" id="14537726"/>
<keyword evidence="8" id="KW-1185">Reference proteome</keyword>
<dbReference type="Pfam" id="PF08030">
    <property type="entry name" value="NAD_binding_6"/>
    <property type="match status" value="1"/>
</dbReference>
<dbReference type="PANTHER" id="PTHR32361">
    <property type="entry name" value="FERRIC/CUPRIC REDUCTASE TRANSMEMBRANE COMPONENT"/>
    <property type="match status" value="1"/>
</dbReference>
<dbReference type="GO" id="GO:0000293">
    <property type="term" value="F:ferric-chelate reductase activity"/>
    <property type="evidence" value="ECO:0007669"/>
    <property type="project" value="TreeGrafter"/>
</dbReference>
<evidence type="ECO:0000256" key="2">
    <source>
        <dbReference type="ARBA" id="ARBA00022982"/>
    </source>
</evidence>
<dbReference type="GO" id="GO:0006879">
    <property type="term" value="P:intracellular iron ion homeostasis"/>
    <property type="evidence" value="ECO:0007669"/>
    <property type="project" value="TreeGrafter"/>
</dbReference>
<evidence type="ECO:0008006" key="9">
    <source>
        <dbReference type="Google" id="ProtNLM"/>
    </source>
</evidence>
<dbReference type="GO" id="GO:0005886">
    <property type="term" value="C:plasma membrane"/>
    <property type="evidence" value="ECO:0007669"/>
    <property type="project" value="TreeGrafter"/>
</dbReference>
<dbReference type="GO" id="GO:0006826">
    <property type="term" value="P:iron ion transport"/>
    <property type="evidence" value="ECO:0007669"/>
    <property type="project" value="TreeGrafter"/>
</dbReference>
<dbReference type="AlphaFoldDB" id="H8WYL0"/>
<keyword evidence="3" id="KW-0560">Oxidoreductase</keyword>
<dbReference type="InterPro" id="IPR013112">
    <property type="entry name" value="FAD-bd_8"/>
</dbReference>
<dbReference type="Pfam" id="PF08022">
    <property type="entry name" value="FAD_binding_8"/>
    <property type="match status" value="1"/>
</dbReference>
<sequence>MLIQGVLFIRRRWYETFLVMHIVLGVCWLVGCWTHVNKLGFVYFFYPVAIAWGIDRLARIIRLLLFGYPLADIELITNDLMRIDIPVPESWQNRDNIGYAFIYILRANCFWQSHPFTFMHSIITQKRIVCYCRVKGGLTDNLRHYLLYKSNNHARIRVGVEGPYGSSPPVNQTDSMVFVAGGSGISGIYQEVTCRTKRNQRDFAVTVKLIWIVRDFSFIRWFYAELKALKETSVIVMVYITGVSAQSRENGVPQDGVTVEKEVGHEMVSLQRSPSMPSLDDVDHESGRDLSFIEFLYGRFDVTRLVITNIEECKTSVSFITCGHPKMVDDLRVAVCQSINSEPDKEIHFYDQLEVWA</sequence>
<dbReference type="HOGENOM" id="CLU_776114_0_0_1"/>
<dbReference type="InterPro" id="IPR013121">
    <property type="entry name" value="Fe_red_NAD-bd_6"/>
</dbReference>
<evidence type="ECO:0000259" key="5">
    <source>
        <dbReference type="Pfam" id="PF08022"/>
    </source>
</evidence>
<name>H8WYL0_CANO9</name>
<keyword evidence="4" id="KW-0812">Transmembrane</keyword>
<dbReference type="Gene3D" id="3.40.50.80">
    <property type="entry name" value="Nucleotide-binding domain of ferredoxin-NADP reductase (FNR) module"/>
    <property type="match status" value="1"/>
</dbReference>
<dbReference type="PANTHER" id="PTHR32361:SF9">
    <property type="entry name" value="FERRIC REDUCTASE TRANSMEMBRANE COMPONENT 3-RELATED"/>
    <property type="match status" value="1"/>
</dbReference>
<dbReference type="InterPro" id="IPR039261">
    <property type="entry name" value="FNR_nucleotide-bd"/>
</dbReference>
<dbReference type="RefSeq" id="XP_003866764.1">
    <property type="nucleotide sequence ID" value="XM_003866716.1"/>
</dbReference>
<keyword evidence="4" id="KW-1133">Transmembrane helix</keyword>
<dbReference type="EMBL" id="HE681719">
    <property type="protein sequence ID" value="CCG21325.1"/>
    <property type="molecule type" value="Genomic_DNA"/>
</dbReference>
<evidence type="ECO:0000256" key="4">
    <source>
        <dbReference type="SAM" id="Phobius"/>
    </source>
</evidence>
<gene>
    <name evidence="7" type="ORF">CORT_0A09410</name>
</gene>
<dbReference type="CDD" id="cd06186">
    <property type="entry name" value="NOX_Duox_like_FAD_NADP"/>
    <property type="match status" value="1"/>
</dbReference>
<feature type="transmembrane region" description="Helical" evidence="4">
    <location>
        <begin position="12"/>
        <end position="31"/>
    </location>
</feature>
<protein>
    <recommendedName>
        <fullName evidence="9">FAD-binding FR-type domain-containing protein</fullName>
    </recommendedName>
</protein>
<evidence type="ECO:0000256" key="3">
    <source>
        <dbReference type="ARBA" id="ARBA00023002"/>
    </source>
</evidence>
<evidence type="ECO:0000259" key="6">
    <source>
        <dbReference type="Pfam" id="PF08030"/>
    </source>
</evidence>
<evidence type="ECO:0000256" key="1">
    <source>
        <dbReference type="ARBA" id="ARBA00022448"/>
    </source>
</evidence>
<keyword evidence="1" id="KW-0813">Transport</keyword>
<keyword evidence="4" id="KW-0472">Membrane</keyword>
<dbReference type="eggNOG" id="KOG0039">
    <property type="taxonomic scope" value="Eukaryota"/>
</dbReference>
<reference evidence="7 8" key="1">
    <citation type="journal article" date="2012" name="PLoS ONE">
        <title>Sequence and analysis of the genome of the pathogenic yeast Candida orthopsilosis.</title>
        <authorList>
            <person name="Riccombeni A."/>
            <person name="Vidanes G."/>
            <person name="Proux-Wera E."/>
            <person name="Wolfe K.H."/>
            <person name="Butler G."/>
        </authorList>
    </citation>
    <scope>NUCLEOTIDE SEQUENCE [LARGE SCALE GENOMIC DNA]</scope>
    <source>
        <strain evidence="7 8">Co 90-125</strain>
    </source>
</reference>
<evidence type="ECO:0000313" key="8">
    <source>
        <dbReference type="Proteomes" id="UP000005018"/>
    </source>
</evidence>
<feature type="domain" description="Ferric reductase NAD binding" evidence="6">
    <location>
        <begin position="174"/>
        <end position="334"/>
    </location>
</feature>
<dbReference type="OrthoDB" id="4494341at2759"/>
<accession>H8WYL0</accession>
<keyword evidence="2" id="KW-0249">Electron transport</keyword>
<dbReference type="Proteomes" id="UP000005018">
    <property type="component" value="Chromosome 1"/>
</dbReference>